<comment type="caution">
    <text evidence="1">The sequence shown here is derived from an EMBL/GenBank/DDBJ whole genome shotgun (WGS) entry which is preliminary data.</text>
</comment>
<proteinExistence type="predicted"/>
<name>A0A4R6Z4M0_9GAMM</name>
<organism evidence="1 2">
    <name type="scientific">Tahibacter aquaticus</name>
    <dbReference type="NCBI Taxonomy" id="520092"/>
    <lineage>
        <taxon>Bacteria</taxon>
        <taxon>Pseudomonadati</taxon>
        <taxon>Pseudomonadota</taxon>
        <taxon>Gammaproteobacteria</taxon>
        <taxon>Lysobacterales</taxon>
        <taxon>Rhodanobacteraceae</taxon>
        <taxon>Tahibacter</taxon>
    </lineage>
</organism>
<accession>A0A4R6Z4M0</accession>
<keyword evidence="2" id="KW-1185">Reference proteome</keyword>
<protein>
    <submittedName>
        <fullName evidence="1">Uncharacterized protein</fullName>
    </submittedName>
</protein>
<gene>
    <name evidence="1" type="ORF">DFR29_103146</name>
</gene>
<sequence length="553" mass="58682">MRKVDVLGGIGEVARLPIVKRKGSLQTCLQLQKTGKNMSTSSIGKFALRTGQSLAAALTLALFAGNAAAVRLDPDGHGQVLIYPYYTTRAGNQTVISVTNHSDRHKALFVAFREARNGRQTLTFNVYLAPYDTWSTTAFALDENGESANLISGDKSCTYPAFDERILPNGRRYVPFRTVGYIAPLDDAGPNTMDRAREGYVEIFETGTLVPGSPPADAISPNGLGAPVDCEELYTGFSSYWRTAPATYLTNPTGGLSGEAMVLNVGDGTVMAYSATALADFRTDPSDIPAGSRSSVVSHRAPAENTLGLDDALNDPLERFATAAVDLPSRRLELKYPAERGVDAVSAVLAADAADVNYVNDASLGATTDWVINFPTKPYYTDQAIVGATAIKPFTAVYPTTGSEASAAMYLPYALRDPSGRSVGVSAGSSANLEMRYATQVIALAPSSGTVNATGRPLGSTLVSRLAPVAASAVKETGWMSLDLLRYSENGGQASRSLRVAEDGTAMLGLPMIGFTAINYINSNAAPGVLANYSLSKQQRRTQDCRRNTISCK</sequence>
<evidence type="ECO:0000313" key="1">
    <source>
        <dbReference type="EMBL" id="TDR46612.1"/>
    </source>
</evidence>
<dbReference type="EMBL" id="SNZH01000003">
    <property type="protein sequence ID" value="TDR46612.1"/>
    <property type="molecule type" value="Genomic_DNA"/>
</dbReference>
<reference evidence="1 2" key="1">
    <citation type="submission" date="2019-03" db="EMBL/GenBank/DDBJ databases">
        <title>Genomic Encyclopedia of Type Strains, Phase IV (KMG-IV): sequencing the most valuable type-strain genomes for metagenomic binning, comparative biology and taxonomic classification.</title>
        <authorList>
            <person name="Goeker M."/>
        </authorList>
    </citation>
    <scope>NUCLEOTIDE SEQUENCE [LARGE SCALE GENOMIC DNA]</scope>
    <source>
        <strain evidence="1 2">DSM 21667</strain>
    </source>
</reference>
<dbReference type="AlphaFoldDB" id="A0A4R6Z4M0"/>
<evidence type="ECO:0000313" key="2">
    <source>
        <dbReference type="Proteomes" id="UP000295293"/>
    </source>
</evidence>
<dbReference type="Proteomes" id="UP000295293">
    <property type="component" value="Unassembled WGS sequence"/>
</dbReference>